<dbReference type="InterPro" id="IPR029016">
    <property type="entry name" value="GAF-like_dom_sf"/>
</dbReference>
<dbReference type="InterPro" id="IPR036890">
    <property type="entry name" value="HATPase_C_sf"/>
</dbReference>
<dbReference type="Gene3D" id="1.20.5.1930">
    <property type="match status" value="1"/>
</dbReference>
<dbReference type="SUPFAM" id="SSF55781">
    <property type="entry name" value="GAF domain-like"/>
    <property type="match status" value="2"/>
</dbReference>
<dbReference type="SUPFAM" id="SSF55874">
    <property type="entry name" value="ATPase domain of HSP90 chaperone/DNA topoisomerase II/histidine kinase"/>
    <property type="match status" value="1"/>
</dbReference>
<dbReference type="EMBL" id="BAAANN010000016">
    <property type="protein sequence ID" value="GAA1965324.1"/>
    <property type="molecule type" value="Genomic_DNA"/>
</dbReference>
<keyword evidence="3" id="KW-0902">Two-component regulatory system</keyword>
<dbReference type="SMART" id="SM00065">
    <property type="entry name" value="GAF"/>
    <property type="match status" value="2"/>
</dbReference>
<dbReference type="InterPro" id="IPR003594">
    <property type="entry name" value="HATPase_dom"/>
</dbReference>
<dbReference type="Gene3D" id="3.30.450.40">
    <property type="match status" value="3"/>
</dbReference>
<evidence type="ECO:0000313" key="6">
    <source>
        <dbReference type="Proteomes" id="UP001501116"/>
    </source>
</evidence>
<reference evidence="5 6" key="1">
    <citation type="journal article" date="2019" name="Int. J. Syst. Evol. Microbiol.">
        <title>The Global Catalogue of Microorganisms (GCM) 10K type strain sequencing project: providing services to taxonomists for standard genome sequencing and annotation.</title>
        <authorList>
            <consortium name="The Broad Institute Genomics Platform"/>
            <consortium name="The Broad Institute Genome Sequencing Center for Infectious Disease"/>
            <person name="Wu L."/>
            <person name="Ma J."/>
        </authorList>
    </citation>
    <scope>NUCLEOTIDE SEQUENCE [LARGE SCALE GENOMIC DNA]</scope>
    <source>
        <strain evidence="5 6">JCM 14545</strain>
    </source>
</reference>
<proteinExistence type="predicted"/>
<dbReference type="InterPro" id="IPR011712">
    <property type="entry name" value="Sig_transdc_His_kin_sub3_dim/P"/>
</dbReference>
<feature type="domain" description="GAF" evidence="4">
    <location>
        <begin position="143"/>
        <end position="288"/>
    </location>
</feature>
<dbReference type="PANTHER" id="PTHR24421">
    <property type="entry name" value="NITRATE/NITRITE SENSOR PROTEIN NARX-RELATED"/>
    <property type="match status" value="1"/>
</dbReference>
<accession>A0ABN2R8L7</accession>
<dbReference type="PANTHER" id="PTHR24421:SF56">
    <property type="entry name" value="OXYGEN SENSOR HISTIDINE KINASE RESPONSE REGULATOR DOST"/>
    <property type="match status" value="1"/>
</dbReference>
<keyword evidence="2" id="KW-0418">Kinase</keyword>
<dbReference type="Pfam" id="PF07730">
    <property type="entry name" value="HisKA_3"/>
    <property type="match status" value="1"/>
</dbReference>
<keyword evidence="6" id="KW-1185">Reference proteome</keyword>
<feature type="domain" description="GAF" evidence="4">
    <location>
        <begin position="12"/>
        <end position="122"/>
    </location>
</feature>
<evidence type="ECO:0000256" key="1">
    <source>
        <dbReference type="ARBA" id="ARBA00022679"/>
    </source>
</evidence>
<evidence type="ECO:0000256" key="3">
    <source>
        <dbReference type="ARBA" id="ARBA00023012"/>
    </source>
</evidence>
<dbReference type="Gene3D" id="3.30.565.10">
    <property type="entry name" value="Histidine kinase-like ATPase, C-terminal domain"/>
    <property type="match status" value="1"/>
</dbReference>
<keyword evidence="1" id="KW-0808">Transferase</keyword>
<comment type="caution">
    <text evidence="5">The sequence shown here is derived from an EMBL/GenBank/DDBJ whole genome shotgun (WGS) entry which is preliminary data.</text>
</comment>
<dbReference type="Proteomes" id="UP001501116">
    <property type="component" value="Unassembled WGS sequence"/>
</dbReference>
<organism evidence="5 6">
    <name type="scientific">Amycolatopsis minnesotensis</name>
    <dbReference type="NCBI Taxonomy" id="337894"/>
    <lineage>
        <taxon>Bacteria</taxon>
        <taxon>Bacillati</taxon>
        <taxon>Actinomycetota</taxon>
        <taxon>Actinomycetes</taxon>
        <taxon>Pseudonocardiales</taxon>
        <taxon>Pseudonocardiaceae</taxon>
        <taxon>Amycolatopsis</taxon>
    </lineage>
</organism>
<dbReference type="InterPro" id="IPR050482">
    <property type="entry name" value="Sensor_HK_TwoCompSys"/>
</dbReference>
<evidence type="ECO:0000259" key="4">
    <source>
        <dbReference type="SMART" id="SM00065"/>
    </source>
</evidence>
<evidence type="ECO:0000313" key="5">
    <source>
        <dbReference type="EMBL" id="GAA1965324.1"/>
    </source>
</evidence>
<protein>
    <submittedName>
        <fullName evidence="5">GAF domain-containing protein</fullName>
    </submittedName>
</protein>
<dbReference type="CDD" id="cd16917">
    <property type="entry name" value="HATPase_UhpB-NarQ-NarX-like"/>
    <property type="match status" value="1"/>
</dbReference>
<evidence type="ECO:0000256" key="2">
    <source>
        <dbReference type="ARBA" id="ARBA00022777"/>
    </source>
</evidence>
<gene>
    <name evidence="5" type="ORF">GCM10009754_41740</name>
</gene>
<sequence length="486" mass="51119">MAAMLVFSASLELDETLHQIVTAARGLVDARLGTLSVFDDNGTVTQFVVAGTGEPAPPEDGAVTRDFLDVPLLARGAVVGRLHLAGKNTGRGFTADDERAVVALAAAAGIAVDNAVLYEQTRRRQRLVEATGQIFAELLGGTGVTEVLRLIASRAAELTDAENALIALPEYLDEPGTGDGELVVTVCAGPDADALTGGRIPVATSISGAVLHDHVPRSVPSLVFDLPGDLGPALAVLLRSGESTAGVLLAIRGPGGAAFGEHELQIVSAFADQAALALRDAESQSARRDLDVVTDRDRIARDLHDHVIQRLFAVGLAMQATRREAGSSTVTDRLAQHVRQLQEVIEEIRGAIFDLHPEPGGTTTLRTKLRDAVTQATGDAGIRTTVHLSGPLETVPPELAEHAEAVVREAVSNVVRHARATDLTVAITVADDLTVEVSDTGTGLPETVTRSGLRNLERRATDAHGSFHVNRRADGGTRLKWTVPLS</sequence>
<name>A0ABN2R8L7_9PSEU</name>
<dbReference type="Pfam" id="PF01590">
    <property type="entry name" value="GAF"/>
    <property type="match status" value="1"/>
</dbReference>
<dbReference type="InterPro" id="IPR003018">
    <property type="entry name" value="GAF"/>
</dbReference>
<dbReference type="Pfam" id="PF02518">
    <property type="entry name" value="HATPase_c"/>
    <property type="match status" value="1"/>
</dbReference>